<dbReference type="InterPro" id="IPR007788">
    <property type="entry name" value="QCT"/>
</dbReference>
<name>A0ABS7PVU4_9SPHN</name>
<protein>
    <submittedName>
        <fullName evidence="2">Glutaminyl-peptide cyclotransferase</fullName>
    </submittedName>
</protein>
<feature type="chain" id="PRO_5045837052" evidence="1">
    <location>
        <begin position="20"/>
        <end position="252"/>
    </location>
</feature>
<keyword evidence="1" id="KW-0732">Signal</keyword>
<comment type="caution">
    <text evidence="2">The sequence shown here is derived from an EMBL/GenBank/DDBJ whole genome shotgun (WGS) entry which is preliminary data.</text>
</comment>
<reference evidence="2 3" key="1">
    <citation type="submission" date="2021-08" db="EMBL/GenBank/DDBJ databases">
        <authorList>
            <person name="Tuo L."/>
        </authorList>
    </citation>
    <scope>NUCLEOTIDE SEQUENCE [LARGE SCALE GENOMIC DNA]</scope>
    <source>
        <strain evidence="2 3">JCM 31229</strain>
    </source>
</reference>
<gene>
    <name evidence="2" type="ORF">K7G82_24495</name>
</gene>
<proteinExistence type="predicted"/>
<evidence type="ECO:0000313" key="3">
    <source>
        <dbReference type="Proteomes" id="UP000706039"/>
    </source>
</evidence>
<dbReference type="Pfam" id="PF05096">
    <property type="entry name" value="Glu_cyclase_2"/>
    <property type="match status" value="1"/>
</dbReference>
<dbReference type="PANTHER" id="PTHR31270">
    <property type="entry name" value="GLUTAMINYL-PEPTIDE CYCLOTRANSFERASE"/>
    <property type="match status" value="1"/>
</dbReference>
<dbReference type="EMBL" id="JAINVV010000012">
    <property type="protein sequence ID" value="MBY8825485.1"/>
    <property type="molecule type" value="Genomic_DNA"/>
</dbReference>
<sequence length="252" mass="28529">MRRLFAALLPLLLLGAAPAPIPVEQPEIVATFPHDATAFTEGLIYLDGRLFESTGLEGQSVVREVRLEDGKVLREAEIDARYFGEGLVDWKNKLISLTWQHGIGFIWDRATFRKIGTFKYRGEGWALTRNDREIVMSDGTPFLRFLDPDTLKEKRRLQVTADGRPVPRLNELEWVKGEILANIWLTDRIARIDPVTGKVKGWIDVSALSAASGRRGRDDVANGIAYDSRKDRLFVTGKNWPVLYQIRLGKAR</sequence>
<dbReference type="PANTHER" id="PTHR31270:SF1">
    <property type="entry name" value="GLUTAMINYL-PEPTIDE CYCLOTRANSFERASE"/>
    <property type="match status" value="1"/>
</dbReference>
<dbReference type="InterPro" id="IPR011044">
    <property type="entry name" value="Quino_amine_DH_bsu"/>
</dbReference>
<accession>A0ABS7PVU4</accession>
<organism evidence="2 3">
    <name type="scientific">Sphingomonas colocasiae</name>
    <dbReference type="NCBI Taxonomy" id="1848973"/>
    <lineage>
        <taxon>Bacteria</taxon>
        <taxon>Pseudomonadati</taxon>
        <taxon>Pseudomonadota</taxon>
        <taxon>Alphaproteobacteria</taxon>
        <taxon>Sphingomonadales</taxon>
        <taxon>Sphingomonadaceae</taxon>
        <taxon>Sphingomonas</taxon>
    </lineage>
</organism>
<evidence type="ECO:0000256" key="1">
    <source>
        <dbReference type="SAM" id="SignalP"/>
    </source>
</evidence>
<dbReference type="Proteomes" id="UP000706039">
    <property type="component" value="Unassembled WGS sequence"/>
</dbReference>
<keyword evidence="3" id="KW-1185">Reference proteome</keyword>
<evidence type="ECO:0000313" key="2">
    <source>
        <dbReference type="EMBL" id="MBY8825485.1"/>
    </source>
</evidence>
<dbReference type="RefSeq" id="WP_222992587.1">
    <property type="nucleotide sequence ID" value="NZ_JAINVV010000012.1"/>
</dbReference>
<feature type="signal peptide" evidence="1">
    <location>
        <begin position="1"/>
        <end position="19"/>
    </location>
</feature>
<dbReference type="SUPFAM" id="SSF50969">
    <property type="entry name" value="YVTN repeat-like/Quinoprotein amine dehydrogenase"/>
    <property type="match status" value="1"/>
</dbReference>